<feature type="non-terminal residue" evidence="2">
    <location>
        <position position="1"/>
    </location>
</feature>
<dbReference type="EMBL" id="KB741211">
    <property type="protein sequence ID" value="ENN72780.1"/>
    <property type="molecule type" value="Genomic_DNA"/>
</dbReference>
<name>N6TU39_DENPD</name>
<dbReference type="AlphaFoldDB" id="N6TU39"/>
<dbReference type="OrthoDB" id="2021138at2759"/>
<evidence type="ECO:0000256" key="1">
    <source>
        <dbReference type="SAM" id="Phobius"/>
    </source>
</evidence>
<dbReference type="EMBL" id="KB632263">
    <property type="protein sequence ID" value="ERL90912.1"/>
    <property type="molecule type" value="Genomic_DNA"/>
</dbReference>
<keyword evidence="1" id="KW-0812">Transmembrane</keyword>
<protein>
    <submittedName>
        <fullName evidence="2">Uncharacterized protein</fullName>
    </submittedName>
</protein>
<accession>N6TU39</accession>
<dbReference type="HOGENOM" id="CLU_1134570_0_0_1"/>
<keyword evidence="1" id="KW-1133">Transmembrane helix</keyword>
<organism evidence="2">
    <name type="scientific">Dendroctonus ponderosae</name>
    <name type="common">Mountain pine beetle</name>
    <dbReference type="NCBI Taxonomy" id="77166"/>
    <lineage>
        <taxon>Eukaryota</taxon>
        <taxon>Metazoa</taxon>
        <taxon>Ecdysozoa</taxon>
        <taxon>Arthropoda</taxon>
        <taxon>Hexapoda</taxon>
        <taxon>Insecta</taxon>
        <taxon>Pterygota</taxon>
        <taxon>Neoptera</taxon>
        <taxon>Endopterygota</taxon>
        <taxon>Coleoptera</taxon>
        <taxon>Polyphaga</taxon>
        <taxon>Cucujiformia</taxon>
        <taxon>Curculionidae</taxon>
        <taxon>Scolytinae</taxon>
        <taxon>Dendroctonus</taxon>
    </lineage>
</organism>
<dbReference type="Proteomes" id="UP000030742">
    <property type="component" value="Unassembled WGS sequence"/>
</dbReference>
<evidence type="ECO:0000313" key="2">
    <source>
        <dbReference type="EMBL" id="ENN72780.1"/>
    </source>
</evidence>
<evidence type="ECO:0000313" key="3">
    <source>
        <dbReference type="EMBL" id="ERL90912.1"/>
    </source>
</evidence>
<evidence type="ECO:0000313" key="4">
    <source>
        <dbReference type="Proteomes" id="UP000030742"/>
    </source>
</evidence>
<sequence>MAMDTKVHITKSPPRLVVYHDLRHCGGNILHSTGLPAARHGKFVHLLAYLGDSRDNNRRDFRAQRAHVLLHWILRRTQAGSGAGQQANRSAIPENFLHQRPVGLLPSKSALLHRVVVGYEAASAHTVLHQVPTHHQVPQAFQVLCRDVNYYTYMITLVVVFTLLYWHVVCCMLKFLRHRLGSKMNRIFLRARTITHVIHYGKVLPATEAEILLVWFGWYASSLFFIYILGNDSALALHVADKFAL</sequence>
<gene>
    <name evidence="3" type="ORF">D910_08256</name>
    <name evidence="2" type="ORF">YQE_10585</name>
</gene>
<feature type="transmembrane region" description="Helical" evidence="1">
    <location>
        <begin position="211"/>
        <end position="230"/>
    </location>
</feature>
<keyword evidence="1" id="KW-0472">Membrane</keyword>
<proteinExistence type="predicted"/>
<feature type="transmembrane region" description="Helical" evidence="1">
    <location>
        <begin position="150"/>
        <end position="176"/>
    </location>
</feature>
<reference evidence="2 4" key="1">
    <citation type="journal article" date="2013" name="Genome Biol.">
        <title>Draft genome of the mountain pine beetle, Dendroctonus ponderosae Hopkins, a major forest pest.</title>
        <authorList>
            <person name="Keeling C.I."/>
            <person name="Yuen M.M."/>
            <person name="Liao N.Y."/>
            <person name="Docking T.R."/>
            <person name="Chan S.K."/>
            <person name="Taylor G.A."/>
            <person name="Palmquist D.L."/>
            <person name="Jackman S.D."/>
            <person name="Nguyen A."/>
            <person name="Li M."/>
            <person name="Henderson H."/>
            <person name="Janes J.K."/>
            <person name="Zhao Y."/>
            <person name="Pandoh P."/>
            <person name="Moore R."/>
            <person name="Sperling F.A."/>
            <person name="Huber D.P."/>
            <person name="Birol I."/>
            <person name="Jones S.J."/>
            <person name="Bohlmann J."/>
        </authorList>
    </citation>
    <scope>NUCLEOTIDE SEQUENCE</scope>
</reference>